<dbReference type="InterPro" id="IPR027417">
    <property type="entry name" value="P-loop_NTPase"/>
</dbReference>
<dbReference type="PANTHER" id="PTHR11088:SF89">
    <property type="entry name" value="TRNA DIMETHYLALLYLTRANSFERASE"/>
    <property type="match status" value="1"/>
</dbReference>
<dbReference type="InterPro" id="IPR039657">
    <property type="entry name" value="Dimethylallyltransferase"/>
</dbReference>
<protein>
    <recommendedName>
        <fullName evidence="7">tRNA dimethylallyltransferase</fullName>
    </recommendedName>
</protein>
<dbReference type="Gene3D" id="1.10.20.140">
    <property type="match status" value="1"/>
</dbReference>
<dbReference type="GO" id="GO:0005739">
    <property type="term" value="C:mitochondrion"/>
    <property type="evidence" value="ECO:0007669"/>
    <property type="project" value="TreeGrafter"/>
</dbReference>
<keyword evidence="4" id="KW-0067">ATP-binding</keyword>
<evidence type="ECO:0000256" key="3">
    <source>
        <dbReference type="ARBA" id="ARBA00022741"/>
    </source>
</evidence>
<evidence type="ECO:0000313" key="6">
    <source>
        <dbReference type="Proteomes" id="UP000838763"/>
    </source>
</evidence>
<dbReference type="Gene3D" id="3.40.50.300">
    <property type="entry name" value="P-loop containing nucleotide triphosphate hydrolases"/>
    <property type="match status" value="1"/>
</dbReference>
<dbReference type="GO" id="GO:0005524">
    <property type="term" value="F:ATP binding"/>
    <property type="evidence" value="ECO:0007669"/>
    <property type="project" value="UniProtKB-KW"/>
</dbReference>
<dbReference type="Pfam" id="PF01715">
    <property type="entry name" value="IPPT"/>
    <property type="match status" value="1"/>
</dbReference>
<evidence type="ECO:0000256" key="1">
    <source>
        <dbReference type="ARBA" id="ARBA00005842"/>
    </source>
</evidence>
<gene>
    <name evidence="5" type="ORF">PPNO1_LOCUS4521</name>
</gene>
<proteinExistence type="inferred from homology"/>
<dbReference type="PANTHER" id="PTHR11088">
    <property type="entry name" value="TRNA DIMETHYLALLYLTRANSFERASE"/>
    <property type="match status" value="1"/>
</dbReference>
<name>A0A9P1MAY1_9PEZI</name>
<evidence type="ECO:0000256" key="2">
    <source>
        <dbReference type="ARBA" id="ARBA00022679"/>
    </source>
</evidence>
<evidence type="ECO:0008006" key="7">
    <source>
        <dbReference type="Google" id="ProtNLM"/>
    </source>
</evidence>
<evidence type="ECO:0000256" key="4">
    <source>
        <dbReference type="ARBA" id="ARBA00022840"/>
    </source>
</evidence>
<keyword evidence="2" id="KW-0808">Transferase</keyword>
<comment type="similarity">
    <text evidence="1">Belongs to the IPP transferase family.</text>
</comment>
<reference evidence="5" key="1">
    <citation type="submission" date="2022-11" db="EMBL/GenBank/DDBJ databases">
        <authorList>
            <person name="Scott C."/>
            <person name="Bruce N."/>
        </authorList>
    </citation>
    <scope>NUCLEOTIDE SEQUENCE</scope>
</reference>
<dbReference type="GO" id="GO:0052381">
    <property type="term" value="F:tRNA dimethylallyltransferase activity"/>
    <property type="evidence" value="ECO:0007669"/>
    <property type="project" value="TreeGrafter"/>
</dbReference>
<dbReference type="GO" id="GO:0006400">
    <property type="term" value="P:tRNA modification"/>
    <property type="evidence" value="ECO:0007669"/>
    <property type="project" value="TreeGrafter"/>
</dbReference>
<dbReference type="AlphaFoldDB" id="A0A9P1MAY1"/>
<sequence>MAASVAPLSPPARPLVVVLGSTDEPWVVEDFKREAVLRIQEIRARGNLPIVVGGTHYYTNALLFEDILVEAEEDKDSEYPILDEPTEVILAKLREADPVMADRWHPNDRRKIRRSLQIFLRSGQRASEIYLEQRNKGSASEEGAKGTRREPWESLLLWVHSDSEVLKTRLDVRVDKMVDTGLMDEVHDLYQYRKEQRAVGKEVDLTRGIWQSIGFKEFQAYLEAVDGADLADVSMEQREKALAKLKADAIADVKTATRRYAGYQTKWIRRKVIPLLKQQHPDAQDHLFAFDSTDVSAWAKNVASPAADVTRAFLAGETLPRQRVCQMPQSKFSKVPAMLPSMLRTLDLVAPRNTGVQYLFNVSLRCQDPVALDSYGIH</sequence>
<dbReference type="OrthoDB" id="775260at2759"/>
<keyword evidence="3" id="KW-0547">Nucleotide-binding</keyword>
<organism evidence="5 6">
    <name type="scientific">Parascedosporium putredinis</name>
    <dbReference type="NCBI Taxonomy" id="1442378"/>
    <lineage>
        <taxon>Eukaryota</taxon>
        <taxon>Fungi</taxon>
        <taxon>Dikarya</taxon>
        <taxon>Ascomycota</taxon>
        <taxon>Pezizomycotina</taxon>
        <taxon>Sordariomycetes</taxon>
        <taxon>Hypocreomycetidae</taxon>
        <taxon>Microascales</taxon>
        <taxon>Microascaceae</taxon>
        <taxon>Parascedosporium</taxon>
    </lineage>
</organism>
<keyword evidence="6" id="KW-1185">Reference proteome</keyword>
<dbReference type="EMBL" id="CALLCH030000012">
    <property type="protein sequence ID" value="CAI4214793.1"/>
    <property type="molecule type" value="Genomic_DNA"/>
</dbReference>
<evidence type="ECO:0000313" key="5">
    <source>
        <dbReference type="EMBL" id="CAI4214793.1"/>
    </source>
</evidence>
<dbReference type="Proteomes" id="UP000838763">
    <property type="component" value="Unassembled WGS sequence"/>
</dbReference>
<accession>A0A9P1MAY1</accession>
<comment type="caution">
    <text evidence="5">The sequence shown here is derived from an EMBL/GenBank/DDBJ whole genome shotgun (WGS) entry which is preliminary data.</text>
</comment>